<keyword evidence="1" id="KW-0812">Transmembrane</keyword>
<dbReference type="RefSeq" id="WP_322541477.1">
    <property type="nucleotide sequence ID" value="NZ_JAOBTT010000001.1"/>
</dbReference>
<feature type="transmembrane region" description="Helical" evidence="1">
    <location>
        <begin position="12"/>
        <end position="31"/>
    </location>
</feature>
<dbReference type="InterPro" id="IPR007339">
    <property type="entry name" value="RclC-like"/>
</dbReference>
<sequence length="147" mass="16217">MKACTAPSHYGYHVGVWATALILIWLGLFKFTPTEAAAIRPLIENHFLMAWLYRVFSEQAVSNLIGVSEMAVGVALLLGWKKPAVGLWAGIGGAVIFTVTLSFMFTTPETFKVIDGVFITDFFLFKDLAYLAICLTVITHNRALMQA</sequence>
<accession>A0ABU5LCG6</accession>
<evidence type="ECO:0000313" key="3">
    <source>
        <dbReference type="Proteomes" id="UP001288620"/>
    </source>
</evidence>
<dbReference type="PANTHER" id="PTHR40106">
    <property type="entry name" value="INNER MEMBRANE PROTEIN RCLC"/>
    <property type="match status" value="1"/>
</dbReference>
<protein>
    <submittedName>
        <fullName evidence="2">YkgB family protein</fullName>
    </submittedName>
</protein>
<name>A0ABU5LCG6_9GAMM</name>
<feature type="transmembrane region" description="Helical" evidence="1">
    <location>
        <begin position="85"/>
        <end position="105"/>
    </location>
</feature>
<reference evidence="3" key="1">
    <citation type="submission" date="2023-07" db="EMBL/GenBank/DDBJ databases">
        <title>Structural and functional analysis of rice phyllospheric bacteria for their antimicrobial properties and defense elicitation against blast disease.</title>
        <authorList>
            <person name="Sahu K.P."/>
            <person name="Asharani P."/>
            <person name="Kumar M."/>
            <person name="Reddy B."/>
            <person name="Kumar A."/>
        </authorList>
    </citation>
    <scope>NUCLEOTIDE SEQUENCE [LARGE SCALE GENOMIC DNA]</scope>
    <source>
        <strain evidence="3">OsEp_Plm_30P10</strain>
    </source>
</reference>
<dbReference type="PIRSF" id="PIRSF028065">
    <property type="entry name" value="UCP028065"/>
    <property type="match status" value="1"/>
</dbReference>
<gene>
    <name evidence="2" type="ORF">N4G40_03555</name>
</gene>
<comment type="caution">
    <text evidence="2">The sequence shown here is derived from an EMBL/GenBank/DDBJ whole genome shotgun (WGS) entry which is preliminary data.</text>
</comment>
<dbReference type="EMBL" id="JAOBTT010000001">
    <property type="protein sequence ID" value="MDZ7277360.1"/>
    <property type="molecule type" value="Genomic_DNA"/>
</dbReference>
<keyword evidence="1" id="KW-1133">Transmembrane helix</keyword>
<evidence type="ECO:0000313" key="2">
    <source>
        <dbReference type="EMBL" id="MDZ7277360.1"/>
    </source>
</evidence>
<keyword evidence="1" id="KW-0472">Membrane</keyword>
<feature type="transmembrane region" description="Helical" evidence="1">
    <location>
        <begin position="51"/>
        <end position="78"/>
    </location>
</feature>
<feature type="transmembrane region" description="Helical" evidence="1">
    <location>
        <begin position="117"/>
        <end position="138"/>
    </location>
</feature>
<dbReference type="PANTHER" id="PTHR40106:SF1">
    <property type="entry name" value="INNER MEMBRANE PROTEIN RCLC"/>
    <property type="match status" value="1"/>
</dbReference>
<dbReference type="Proteomes" id="UP001288620">
    <property type="component" value="Unassembled WGS sequence"/>
</dbReference>
<keyword evidence="3" id="KW-1185">Reference proteome</keyword>
<proteinExistence type="predicted"/>
<organism evidence="2 3">
    <name type="scientific">Pantoea eucrina</name>
    <dbReference type="NCBI Taxonomy" id="472693"/>
    <lineage>
        <taxon>Bacteria</taxon>
        <taxon>Pseudomonadati</taxon>
        <taxon>Pseudomonadota</taxon>
        <taxon>Gammaproteobacteria</taxon>
        <taxon>Enterobacterales</taxon>
        <taxon>Erwiniaceae</taxon>
        <taxon>Pantoea</taxon>
    </lineage>
</organism>
<dbReference type="Pfam" id="PF04224">
    <property type="entry name" value="DUF417"/>
    <property type="match status" value="1"/>
</dbReference>
<dbReference type="InterPro" id="IPR016865">
    <property type="entry name" value="RclC"/>
</dbReference>
<evidence type="ECO:0000256" key="1">
    <source>
        <dbReference type="SAM" id="Phobius"/>
    </source>
</evidence>